<accession>T1GM89</accession>
<evidence type="ECO:0000313" key="3">
    <source>
        <dbReference type="Proteomes" id="UP000015102"/>
    </source>
</evidence>
<evidence type="ECO:0000256" key="1">
    <source>
        <dbReference type="SAM" id="MobiDB-lite"/>
    </source>
</evidence>
<keyword evidence="3" id="KW-1185">Reference proteome</keyword>
<dbReference type="EMBL" id="CAQQ02055721">
    <property type="status" value="NOT_ANNOTATED_CDS"/>
    <property type="molecule type" value="Genomic_DNA"/>
</dbReference>
<sequence>MTGCSKEWIDLFFGFDLKSYTLVLGIIVFTIPRNIDVIKTSIFCQGVSLDFFIQRLVKLLETPYQEFKNTFNNPTSKVFLCNFDVEIGRSTAPKVVRTLFLDQQRESLTSFVQNDILYNPFPIFGRVHSKSKTTPGKRSEIMPSNRGTSKDRN</sequence>
<dbReference type="EMBL" id="CAQQ02055720">
    <property type="status" value="NOT_ANNOTATED_CDS"/>
    <property type="molecule type" value="Genomic_DNA"/>
</dbReference>
<reference evidence="2" key="2">
    <citation type="submission" date="2015-06" db="UniProtKB">
        <authorList>
            <consortium name="EnsemblMetazoa"/>
        </authorList>
    </citation>
    <scope>IDENTIFICATION</scope>
</reference>
<dbReference type="EMBL" id="CAQQ02055718">
    <property type="status" value="NOT_ANNOTATED_CDS"/>
    <property type="molecule type" value="Genomic_DNA"/>
</dbReference>
<proteinExistence type="predicted"/>
<protein>
    <submittedName>
        <fullName evidence="2">Uncharacterized protein</fullName>
    </submittedName>
</protein>
<dbReference type="HOGENOM" id="CLU_1715342_0_0_1"/>
<dbReference type="AlphaFoldDB" id="T1GM89"/>
<reference evidence="3" key="1">
    <citation type="submission" date="2013-02" db="EMBL/GenBank/DDBJ databases">
        <authorList>
            <person name="Hughes D."/>
        </authorList>
    </citation>
    <scope>NUCLEOTIDE SEQUENCE</scope>
    <source>
        <strain>Durham</strain>
        <strain evidence="3">NC isolate 2 -- Noor lab</strain>
    </source>
</reference>
<name>T1GM89_MEGSC</name>
<dbReference type="Proteomes" id="UP000015102">
    <property type="component" value="Unassembled WGS sequence"/>
</dbReference>
<organism evidence="2 3">
    <name type="scientific">Megaselia scalaris</name>
    <name type="common">Humpbacked fly</name>
    <name type="synonym">Phora scalaris</name>
    <dbReference type="NCBI Taxonomy" id="36166"/>
    <lineage>
        <taxon>Eukaryota</taxon>
        <taxon>Metazoa</taxon>
        <taxon>Ecdysozoa</taxon>
        <taxon>Arthropoda</taxon>
        <taxon>Hexapoda</taxon>
        <taxon>Insecta</taxon>
        <taxon>Pterygota</taxon>
        <taxon>Neoptera</taxon>
        <taxon>Endopterygota</taxon>
        <taxon>Diptera</taxon>
        <taxon>Brachycera</taxon>
        <taxon>Muscomorpha</taxon>
        <taxon>Platypezoidea</taxon>
        <taxon>Phoridae</taxon>
        <taxon>Megaseliini</taxon>
        <taxon>Megaselia</taxon>
    </lineage>
</organism>
<dbReference type="EMBL" id="CAQQ02055719">
    <property type="status" value="NOT_ANNOTATED_CDS"/>
    <property type="molecule type" value="Genomic_DNA"/>
</dbReference>
<feature type="region of interest" description="Disordered" evidence="1">
    <location>
        <begin position="129"/>
        <end position="153"/>
    </location>
</feature>
<evidence type="ECO:0000313" key="2">
    <source>
        <dbReference type="EnsemblMetazoa" id="MESCA004658-PA"/>
    </source>
</evidence>
<dbReference type="EnsemblMetazoa" id="MESCA004658-RA">
    <property type="protein sequence ID" value="MESCA004658-PA"/>
    <property type="gene ID" value="MESCA004658"/>
</dbReference>